<gene>
    <name evidence="1" type="ORF">BSOLF_2916</name>
</gene>
<organism evidence="1 2">
    <name type="scientific">Candidatus Carbonibacillus altaicus</name>
    <dbReference type="NCBI Taxonomy" id="2163959"/>
    <lineage>
        <taxon>Bacteria</taxon>
        <taxon>Bacillati</taxon>
        <taxon>Bacillota</taxon>
        <taxon>Bacilli</taxon>
        <taxon>Bacillales</taxon>
        <taxon>Candidatus Carbonibacillus</taxon>
    </lineage>
</organism>
<comment type="caution">
    <text evidence="1">The sequence shown here is derived from an EMBL/GenBank/DDBJ whole genome shotgun (WGS) entry which is preliminary data.</text>
</comment>
<dbReference type="EMBL" id="PEBX01000165">
    <property type="protein sequence ID" value="PTQ55216.1"/>
    <property type="molecule type" value="Genomic_DNA"/>
</dbReference>
<evidence type="ECO:0000313" key="2">
    <source>
        <dbReference type="Proteomes" id="UP000244338"/>
    </source>
</evidence>
<name>A0A2R6XXR6_9BACL</name>
<evidence type="ECO:0008006" key="3">
    <source>
        <dbReference type="Google" id="ProtNLM"/>
    </source>
</evidence>
<proteinExistence type="predicted"/>
<evidence type="ECO:0000313" key="1">
    <source>
        <dbReference type="EMBL" id="PTQ55216.1"/>
    </source>
</evidence>
<protein>
    <recommendedName>
        <fullName evidence="3">DUF4258 domain-containing protein</fullName>
    </recommendedName>
</protein>
<reference evidence="2" key="1">
    <citation type="journal article" date="2018" name="Sci. Rep.">
        <title>Lignite coal burning seam in the remote Altai Mountains harbors a hydrogen-driven thermophilic microbial community.</title>
        <authorList>
            <person name="Kadnikov V.V."/>
            <person name="Mardanov A.V."/>
            <person name="Ivasenko D.A."/>
            <person name="Antsiferov D.V."/>
            <person name="Beletsky A.V."/>
            <person name="Karnachuk O.V."/>
            <person name="Ravin N.V."/>
        </authorList>
    </citation>
    <scope>NUCLEOTIDE SEQUENCE [LARGE SCALE GENOMIC DNA]</scope>
</reference>
<dbReference type="Proteomes" id="UP000244338">
    <property type="component" value="Unassembled WGS sequence"/>
</dbReference>
<dbReference type="AlphaFoldDB" id="A0A2R6XXR6"/>
<accession>A0A2R6XXR6</accession>
<sequence>MNTNDILKLFRAAVKEVIEDDRLDFSDHAKEVMEKRNITEDEVRKVLLENDPHEFFPPYKYPYGENPNTNKDPIFSLVSKSYLVAVVAIKKKSSEIRFQVVTAFFASEQSRHKKAGNHHSVEI</sequence>